<dbReference type="GeneID" id="20249265"/>
<dbReference type="PROSITE" id="PS50209">
    <property type="entry name" value="CARD"/>
    <property type="match status" value="1"/>
</dbReference>
<dbReference type="AlphaFoldDB" id="V4A4L4"/>
<evidence type="ECO:0000313" key="2">
    <source>
        <dbReference type="EMBL" id="ESO91652.1"/>
    </source>
</evidence>
<dbReference type="PANTHER" id="PTHR15034:SF5">
    <property type="entry name" value="DEATH DOMAIN-CONTAINING PROTEIN CRADD"/>
    <property type="match status" value="1"/>
</dbReference>
<feature type="domain" description="CARD" evidence="1">
    <location>
        <begin position="6"/>
        <end position="82"/>
    </location>
</feature>
<accession>V4A4L4</accession>
<dbReference type="InterPro" id="IPR037939">
    <property type="entry name" value="CRADD"/>
</dbReference>
<protein>
    <recommendedName>
        <fullName evidence="1">CARD domain-containing protein</fullName>
    </recommendedName>
</protein>
<dbReference type="CDD" id="cd01671">
    <property type="entry name" value="CARD"/>
    <property type="match status" value="1"/>
</dbReference>
<keyword evidence="3" id="KW-1185">Reference proteome</keyword>
<dbReference type="InterPro" id="IPR011029">
    <property type="entry name" value="DEATH-like_dom_sf"/>
</dbReference>
<name>V4A4L4_LOTGI</name>
<dbReference type="GO" id="GO:0042981">
    <property type="term" value="P:regulation of apoptotic process"/>
    <property type="evidence" value="ECO:0007669"/>
    <property type="project" value="InterPro"/>
</dbReference>
<dbReference type="GO" id="GO:0070513">
    <property type="term" value="F:death domain binding"/>
    <property type="evidence" value="ECO:0007669"/>
    <property type="project" value="InterPro"/>
</dbReference>
<sequence>MDRGRIPEKDEAVLTENREELLRSLIPSRIMSYLLQKGVIDYDDQDEIKQEEKRGRRFGAEKILDKIHYSGPDGLDKFIDSLGSAGYSDLTEKLKKYRLR</sequence>
<gene>
    <name evidence="2" type="ORF">LOTGIDRAFT_233427</name>
</gene>
<evidence type="ECO:0000313" key="3">
    <source>
        <dbReference type="Proteomes" id="UP000030746"/>
    </source>
</evidence>
<evidence type="ECO:0000259" key="1">
    <source>
        <dbReference type="PROSITE" id="PS50209"/>
    </source>
</evidence>
<dbReference type="Pfam" id="PF00619">
    <property type="entry name" value="CARD"/>
    <property type="match status" value="1"/>
</dbReference>
<dbReference type="RefSeq" id="XP_009057714.1">
    <property type="nucleotide sequence ID" value="XM_009059466.1"/>
</dbReference>
<reference evidence="2 3" key="1">
    <citation type="journal article" date="2013" name="Nature">
        <title>Insights into bilaterian evolution from three spiralian genomes.</title>
        <authorList>
            <person name="Simakov O."/>
            <person name="Marletaz F."/>
            <person name="Cho S.J."/>
            <person name="Edsinger-Gonzales E."/>
            <person name="Havlak P."/>
            <person name="Hellsten U."/>
            <person name="Kuo D.H."/>
            <person name="Larsson T."/>
            <person name="Lv J."/>
            <person name="Arendt D."/>
            <person name="Savage R."/>
            <person name="Osoegawa K."/>
            <person name="de Jong P."/>
            <person name="Grimwood J."/>
            <person name="Chapman J.A."/>
            <person name="Shapiro H."/>
            <person name="Aerts A."/>
            <person name="Otillar R.P."/>
            <person name="Terry A.Y."/>
            <person name="Boore J.L."/>
            <person name="Grigoriev I.V."/>
            <person name="Lindberg D.R."/>
            <person name="Seaver E.C."/>
            <person name="Weisblat D.A."/>
            <person name="Putnam N.H."/>
            <person name="Rokhsar D.S."/>
        </authorList>
    </citation>
    <scope>NUCLEOTIDE SEQUENCE [LARGE SCALE GENOMIC DNA]</scope>
</reference>
<organism evidence="2 3">
    <name type="scientific">Lottia gigantea</name>
    <name type="common">Giant owl limpet</name>
    <dbReference type="NCBI Taxonomy" id="225164"/>
    <lineage>
        <taxon>Eukaryota</taxon>
        <taxon>Metazoa</taxon>
        <taxon>Spiralia</taxon>
        <taxon>Lophotrochozoa</taxon>
        <taxon>Mollusca</taxon>
        <taxon>Gastropoda</taxon>
        <taxon>Patellogastropoda</taxon>
        <taxon>Lottioidea</taxon>
        <taxon>Lottiidae</taxon>
        <taxon>Lottia</taxon>
    </lineage>
</organism>
<proteinExistence type="predicted"/>
<dbReference type="SUPFAM" id="SSF47986">
    <property type="entry name" value="DEATH domain"/>
    <property type="match status" value="1"/>
</dbReference>
<dbReference type="HOGENOM" id="CLU_2309169_0_0_1"/>
<dbReference type="Gene3D" id="1.10.533.10">
    <property type="entry name" value="Death Domain, Fas"/>
    <property type="match status" value="1"/>
</dbReference>
<dbReference type="GO" id="GO:0002020">
    <property type="term" value="F:protease binding"/>
    <property type="evidence" value="ECO:0007669"/>
    <property type="project" value="InterPro"/>
</dbReference>
<dbReference type="EMBL" id="KB202237">
    <property type="protein sequence ID" value="ESO91652.1"/>
    <property type="molecule type" value="Genomic_DNA"/>
</dbReference>
<dbReference type="PANTHER" id="PTHR15034">
    <property type="entry name" value="DEATH DOMAIN-CONTAINING PROTEIN CRADD"/>
    <property type="match status" value="1"/>
</dbReference>
<dbReference type="KEGG" id="lgi:LOTGIDRAFT_233427"/>
<dbReference type="Proteomes" id="UP000030746">
    <property type="component" value="Unassembled WGS sequence"/>
</dbReference>
<dbReference type="InterPro" id="IPR001315">
    <property type="entry name" value="CARD"/>
</dbReference>
<dbReference type="CTD" id="20249265"/>
<dbReference type="OrthoDB" id="6096921at2759"/>